<dbReference type="KEGG" id="run:DR864_08295"/>
<keyword evidence="3" id="KW-1185">Reference proteome</keyword>
<dbReference type="Pfam" id="PF12770">
    <property type="entry name" value="CHAT"/>
    <property type="match status" value="1"/>
</dbReference>
<proteinExistence type="predicted"/>
<evidence type="ECO:0000313" key="3">
    <source>
        <dbReference type="Proteomes" id="UP000251993"/>
    </source>
</evidence>
<organism evidence="2 3">
    <name type="scientific">Runella rosea</name>
    <dbReference type="NCBI Taxonomy" id="2259595"/>
    <lineage>
        <taxon>Bacteria</taxon>
        <taxon>Pseudomonadati</taxon>
        <taxon>Bacteroidota</taxon>
        <taxon>Cytophagia</taxon>
        <taxon>Cytophagales</taxon>
        <taxon>Spirosomataceae</taxon>
        <taxon>Runella</taxon>
    </lineage>
</organism>
<feature type="domain" description="CHAT" evidence="1">
    <location>
        <begin position="32"/>
        <end position="157"/>
    </location>
</feature>
<sequence>MSNRISVLVGLGYSSEKPLDMSKETSGLFDSLDSKKVDVRYLPNLTFQNLEKKFNSPEDSHQIRIFHYIGHSSLKGIQIEEDGQIIKLSKARLVDLLKPQKLQFVFLNSCLSKEIAKDLHEAGIPVVIGTSESVDNEDAIKIATYFYEALSGQKGRTLIDAFSLTSNHFKALQEQKKSTLKSTFNFRGLGKGEDENQDFAWNIYYENAKEEDKNWCLVPAKKLVLSNAQDDARKKVFCLYGKTQKEYYELLARHANHPKLNVLINGIWEISDDNEGTSDDFVIEWNAADTIAHFLNEDYPYDLEELYQDASNHLQSKNHLFINVDKSQTQAVKFLTKQGIFPNLLLPSAQNIAATFTQENTIREILLKSSHLQTLIEKFEIILLPDLTNFFSLSSDILSKDLEDLDFENEKKPYLAGIPKLFFSLIEGSTDCAQTLLVKTIKKRMGIGSNIKIEVLNVGKNPSIKDPFSFGVALMNLLQVVANPEMMKTCANAILDKKDPFVLVFENVNQATLDIYQQCILDQLWNELIKSYQERIEKGNFTLHYPLMIFALNYEPFSLPVPAPVPLPSVQIEKISPVSPLSENEYNGWYFSKEATYKGFKELIINKHKIVGTQRKVAMIEICKSLNCDHSVIVTKALELS</sequence>
<dbReference type="RefSeq" id="WP_114066519.1">
    <property type="nucleotide sequence ID" value="NZ_CP030850.1"/>
</dbReference>
<dbReference type="Proteomes" id="UP000251993">
    <property type="component" value="Chromosome"/>
</dbReference>
<reference evidence="2 3" key="1">
    <citation type="submission" date="2018-07" db="EMBL/GenBank/DDBJ databases">
        <title>Genome sequencing of Runella.</title>
        <authorList>
            <person name="Baek M.-G."/>
            <person name="Yi H."/>
        </authorList>
    </citation>
    <scope>NUCLEOTIDE SEQUENCE [LARGE SCALE GENOMIC DNA]</scope>
    <source>
        <strain evidence="2 3">HYN0085</strain>
    </source>
</reference>
<evidence type="ECO:0000313" key="2">
    <source>
        <dbReference type="EMBL" id="AXE17734.1"/>
    </source>
</evidence>
<dbReference type="AlphaFoldDB" id="A0A344TGG3"/>
<dbReference type="InterPro" id="IPR024983">
    <property type="entry name" value="CHAT_dom"/>
</dbReference>
<gene>
    <name evidence="2" type="ORF">DR864_08295</name>
</gene>
<accession>A0A344TGG3</accession>
<name>A0A344TGG3_9BACT</name>
<protein>
    <recommendedName>
        <fullName evidence="1">CHAT domain-containing protein</fullName>
    </recommendedName>
</protein>
<dbReference type="EMBL" id="CP030850">
    <property type="protein sequence ID" value="AXE17734.1"/>
    <property type="molecule type" value="Genomic_DNA"/>
</dbReference>
<evidence type="ECO:0000259" key="1">
    <source>
        <dbReference type="Pfam" id="PF12770"/>
    </source>
</evidence>
<dbReference type="OrthoDB" id="918292at2"/>